<evidence type="ECO:0000313" key="13">
    <source>
        <dbReference type="Proteomes" id="UP000190888"/>
    </source>
</evidence>
<feature type="domain" description="Peptidase M16 N-terminal" evidence="10">
    <location>
        <begin position="593"/>
        <end position="675"/>
    </location>
</feature>
<evidence type="ECO:0000259" key="11">
    <source>
        <dbReference type="Pfam" id="PF05193"/>
    </source>
</evidence>
<dbReference type="GO" id="GO:0046872">
    <property type="term" value="F:metal ion binding"/>
    <property type="evidence" value="ECO:0007669"/>
    <property type="project" value="UniProtKB-KW"/>
</dbReference>
<keyword evidence="6" id="KW-0862">Zinc</keyword>
<evidence type="ECO:0000256" key="1">
    <source>
        <dbReference type="ARBA" id="ARBA00001947"/>
    </source>
</evidence>
<dbReference type="EMBL" id="FUWH01000004">
    <property type="protein sequence ID" value="SJZ75499.1"/>
    <property type="molecule type" value="Genomic_DNA"/>
</dbReference>
<evidence type="ECO:0000256" key="4">
    <source>
        <dbReference type="ARBA" id="ARBA00022723"/>
    </source>
</evidence>
<evidence type="ECO:0000259" key="10">
    <source>
        <dbReference type="Pfam" id="PF00675"/>
    </source>
</evidence>
<dbReference type="PANTHER" id="PTHR43690:SF17">
    <property type="entry name" value="PROTEIN YHJJ"/>
    <property type="match status" value="1"/>
</dbReference>
<name>A0A1T4N8F3_9BACT</name>
<feature type="chain" id="PRO_5012346017" evidence="9">
    <location>
        <begin position="22"/>
        <end position="978"/>
    </location>
</feature>
<keyword evidence="9" id="KW-0732">Signal</keyword>
<comment type="cofactor">
    <cofactor evidence="1">
        <name>Zn(2+)</name>
        <dbReference type="ChEBI" id="CHEBI:29105"/>
    </cofactor>
</comment>
<protein>
    <submittedName>
        <fullName evidence="12">Predicted Zn-dependent peptidase</fullName>
    </submittedName>
</protein>
<evidence type="ECO:0000256" key="7">
    <source>
        <dbReference type="ARBA" id="ARBA00023049"/>
    </source>
</evidence>
<dbReference type="Proteomes" id="UP000190888">
    <property type="component" value="Unassembled WGS sequence"/>
</dbReference>
<accession>A0A1T4N8F3</accession>
<dbReference type="PANTHER" id="PTHR43690">
    <property type="entry name" value="NARDILYSIN"/>
    <property type="match status" value="1"/>
</dbReference>
<keyword evidence="5" id="KW-0378">Hydrolase</keyword>
<evidence type="ECO:0000256" key="9">
    <source>
        <dbReference type="SAM" id="SignalP"/>
    </source>
</evidence>
<dbReference type="PROSITE" id="PS00143">
    <property type="entry name" value="INSULINASE"/>
    <property type="match status" value="1"/>
</dbReference>
<proteinExistence type="inferred from homology"/>
<feature type="signal peptide" evidence="9">
    <location>
        <begin position="1"/>
        <end position="21"/>
    </location>
</feature>
<evidence type="ECO:0000256" key="8">
    <source>
        <dbReference type="RuleBase" id="RU004447"/>
    </source>
</evidence>
<comment type="similarity">
    <text evidence="2 8">Belongs to the peptidase M16 family.</text>
</comment>
<dbReference type="RefSeq" id="WP_078831122.1">
    <property type="nucleotide sequence ID" value="NZ_FUWH01000004.1"/>
</dbReference>
<dbReference type="GO" id="GO:0004222">
    <property type="term" value="F:metalloendopeptidase activity"/>
    <property type="evidence" value="ECO:0007669"/>
    <property type="project" value="InterPro"/>
</dbReference>
<keyword evidence="4" id="KW-0479">Metal-binding</keyword>
<sequence>MKPMKLLLITMLALSVQLVSAQSKYEWKQATSGGYTYKYVTNDPMKARFYTLKNGLTVVLSVNKKEPRVAVRIPVRAGSNTDPKDHTGLAHYLEHLLFKGTDKYGSLDWAKEKPLLDKIDGLYEQYNSTKDEAKRKEIYKEIDRVSGEAAKFAIANEYDKMMAAMGAQGTNAHTWVEETVYEEDVPSNAIDKFLDVQAERFRNPVLRIFHTELEAVYEEKNRSLDEDGWKMQDASHYYLFPTHNYGQQTTIGTIEHLKNPSLNAIRDYYYKYYVPNNMAIVMAGDIDPDKLIKQIDDRFSYMKSKPVQEYNPAPEKPLAGPIIKDIYGPSAESMQLCYRVGASDSKEALMAVLVSSILSNGKAGLFDLNLNKQQKVLRSGAGVRQYKDYGVFSISAAPKQGQTLEEVKDLLMEQISILKKGDFDESLIKAIVANYKLFELQGLENNANRVESITDAFIKNKGTKWINDVEQLDAMGRISKKDVVAFANQFFADNYVVLYKRKGEDKNVVKVEKPTITPVETNATKQSPFVKAINDKPLSAVKPLWLDFDKDIQKGKAGNAEILYVPNKENSLFRMYYYFDMGSWNSKQLSLALQYLQFIGTDKYSAEQISKEFYNLACSFSASAGTETTTLSLSGLNENFEKAVKLFEELVRTCKPDEAALEGLKNRLVRTRANNKLNKNAIMSALRSYGSYGALNPFNYTLTNDEIKNLKAADLVNILHSIFSFEHKVIYYGPKTLPELTASLKTNHQLPATWTAAPAPVKFERTIQKENSVLFADYDMVQSEIYWVRNLEQYDPKKEAVTSVFNNYFGGGMGAIVFQTIRESKALAYSTFAALQTPGKKEDKFAFIAYVGSQADKFHEAINGMNELINDLPEAEQTFENAKKSLLKDYETERITKDAIVFNYLAGKRKGVDHDIRKDIYTQASAITFNDLKKLHDTELSRKPYTYAVVASEKKVTMDDLKKYGAVKKVSLEELFGY</sequence>
<dbReference type="InterPro" id="IPR011249">
    <property type="entry name" value="Metalloenz_LuxS/M16"/>
</dbReference>
<dbReference type="InterPro" id="IPR001431">
    <property type="entry name" value="Pept_M16_Zn_BS"/>
</dbReference>
<dbReference type="GO" id="GO:0006508">
    <property type="term" value="P:proteolysis"/>
    <property type="evidence" value="ECO:0007669"/>
    <property type="project" value="UniProtKB-KW"/>
</dbReference>
<reference evidence="12 13" key="1">
    <citation type="submission" date="2017-02" db="EMBL/GenBank/DDBJ databases">
        <authorList>
            <person name="Peterson S.W."/>
        </authorList>
    </citation>
    <scope>NUCLEOTIDE SEQUENCE [LARGE SCALE GENOMIC DNA]</scope>
    <source>
        <strain evidence="12 13">DSM 22335</strain>
    </source>
</reference>
<dbReference type="InterPro" id="IPR050626">
    <property type="entry name" value="Peptidase_M16"/>
</dbReference>
<dbReference type="InterPro" id="IPR007863">
    <property type="entry name" value="Peptidase_M16_C"/>
</dbReference>
<feature type="domain" description="Peptidase M16 C-terminal" evidence="11">
    <location>
        <begin position="749"/>
        <end position="886"/>
    </location>
</feature>
<keyword evidence="7" id="KW-0482">Metalloprotease</keyword>
<dbReference type="AlphaFoldDB" id="A0A1T4N8F3"/>
<gene>
    <name evidence="12" type="ORF">SAMN04488132_104143</name>
</gene>
<evidence type="ECO:0000256" key="5">
    <source>
        <dbReference type="ARBA" id="ARBA00022801"/>
    </source>
</evidence>
<dbReference type="SUPFAM" id="SSF63411">
    <property type="entry name" value="LuxS/MPP-like metallohydrolase"/>
    <property type="match status" value="4"/>
</dbReference>
<dbReference type="STRING" id="413434.SAMN04488132_104143"/>
<dbReference type="InterPro" id="IPR011765">
    <property type="entry name" value="Pept_M16_N"/>
</dbReference>
<keyword evidence="13" id="KW-1185">Reference proteome</keyword>
<dbReference type="OrthoDB" id="9811314at2"/>
<dbReference type="Pfam" id="PF05193">
    <property type="entry name" value="Peptidase_M16_C"/>
    <property type="match status" value="2"/>
</dbReference>
<organism evidence="12 13">
    <name type="scientific">Sediminibacterium ginsengisoli</name>
    <dbReference type="NCBI Taxonomy" id="413434"/>
    <lineage>
        <taxon>Bacteria</taxon>
        <taxon>Pseudomonadati</taxon>
        <taxon>Bacteroidota</taxon>
        <taxon>Chitinophagia</taxon>
        <taxon>Chitinophagales</taxon>
        <taxon>Chitinophagaceae</taxon>
        <taxon>Sediminibacterium</taxon>
    </lineage>
</organism>
<evidence type="ECO:0000256" key="3">
    <source>
        <dbReference type="ARBA" id="ARBA00022670"/>
    </source>
</evidence>
<dbReference type="Pfam" id="PF00675">
    <property type="entry name" value="Peptidase_M16"/>
    <property type="match status" value="2"/>
</dbReference>
<evidence type="ECO:0000256" key="2">
    <source>
        <dbReference type="ARBA" id="ARBA00007261"/>
    </source>
</evidence>
<feature type="domain" description="Peptidase M16 N-terminal" evidence="10">
    <location>
        <begin position="59"/>
        <end position="108"/>
    </location>
</feature>
<evidence type="ECO:0000256" key="6">
    <source>
        <dbReference type="ARBA" id="ARBA00022833"/>
    </source>
</evidence>
<dbReference type="Gene3D" id="3.30.830.10">
    <property type="entry name" value="Metalloenzyme, LuxS/M16 peptidase-like"/>
    <property type="match status" value="4"/>
</dbReference>
<keyword evidence="3" id="KW-0645">Protease</keyword>
<feature type="domain" description="Peptidase M16 C-terminal" evidence="11">
    <location>
        <begin position="262"/>
        <end position="434"/>
    </location>
</feature>
<evidence type="ECO:0000313" key="12">
    <source>
        <dbReference type="EMBL" id="SJZ75499.1"/>
    </source>
</evidence>